<evidence type="ECO:0000313" key="3">
    <source>
        <dbReference type="EMBL" id="KAJ8442339.1"/>
    </source>
</evidence>
<dbReference type="Proteomes" id="UP001153076">
    <property type="component" value="Unassembled WGS sequence"/>
</dbReference>
<feature type="compositionally biased region" description="Basic and acidic residues" evidence="1">
    <location>
        <begin position="352"/>
        <end position="372"/>
    </location>
</feature>
<dbReference type="OrthoDB" id="591557at2759"/>
<dbReference type="Gene3D" id="1.20.1280.50">
    <property type="match status" value="1"/>
</dbReference>
<reference evidence="3" key="1">
    <citation type="submission" date="2022-04" db="EMBL/GenBank/DDBJ databases">
        <title>Carnegiea gigantea Genome sequencing and assembly v2.</title>
        <authorList>
            <person name="Copetti D."/>
            <person name="Sanderson M.J."/>
            <person name="Burquez A."/>
            <person name="Wojciechowski M.F."/>
        </authorList>
    </citation>
    <scope>NUCLEOTIDE SEQUENCE</scope>
    <source>
        <strain evidence="3">SGP5-SGP5p</strain>
        <tissue evidence="3">Aerial part</tissue>
    </source>
</reference>
<gene>
    <name evidence="3" type="ORF">Cgig2_011262</name>
</gene>
<sequence>MANLLPFDIIFDILQGLPVKSLIRFKCVCKSWYDLIGSSDFIKSYHNRSLGTNSNSFLIFTPKHSGKSDLELAQCLWICRIPGRHQFSEDSLGTKLYLPPPFLGDGFFEVVGSCNGLICIRNSFCLALINPSTRMFKFVPYFGRRSTQWYGFGYDSRSDDYKIVAIAGCGFVVYSLGTGLWGGPRCLGKFPSIDEANGFLFNGRLHWTSACRRLLLTFDIHYEEWSGFSLPNCGHGDDLWWVDLGIFDGCLCVIFSIIPSSYPSHVWVMKEYGVKETWTKLFSLPFVKAMPLANTKKRCEVLFSRGFAQGLVLWNTEEKTLTEIEVPIVHFSQVTVCGDSLVPLAHSRLLQGKETKKEKKHHKEEENQMKQDRSKKKQRYMTSVTKLPEGATPSEKTLNLIHEG</sequence>
<dbReference type="InterPro" id="IPR050796">
    <property type="entry name" value="SCF_F-box_component"/>
</dbReference>
<dbReference type="PROSITE" id="PS50181">
    <property type="entry name" value="FBOX"/>
    <property type="match status" value="1"/>
</dbReference>
<dbReference type="PANTHER" id="PTHR31672:SF13">
    <property type="entry name" value="F-BOX PROTEIN CPR30-LIKE"/>
    <property type="match status" value="1"/>
</dbReference>
<evidence type="ECO:0000259" key="2">
    <source>
        <dbReference type="PROSITE" id="PS50181"/>
    </source>
</evidence>
<dbReference type="EMBL" id="JAKOGI010000143">
    <property type="protein sequence ID" value="KAJ8442339.1"/>
    <property type="molecule type" value="Genomic_DNA"/>
</dbReference>
<evidence type="ECO:0000256" key="1">
    <source>
        <dbReference type="SAM" id="MobiDB-lite"/>
    </source>
</evidence>
<evidence type="ECO:0000313" key="4">
    <source>
        <dbReference type="Proteomes" id="UP001153076"/>
    </source>
</evidence>
<dbReference type="InterPro" id="IPR006527">
    <property type="entry name" value="F-box-assoc_dom_typ1"/>
</dbReference>
<dbReference type="SUPFAM" id="SSF81383">
    <property type="entry name" value="F-box domain"/>
    <property type="match status" value="1"/>
</dbReference>
<dbReference type="Pfam" id="PF00646">
    <property type="entry name" value="F-box"/>
    <property type="match status" value="1"/>
</dbReference>
<dbReference type="InterPro" id="IPR017451">
    <property type="entry name" value="F-box-assoc_interact_dom"/>
</dbReference>
<protein>
    <recommendedName>
        <fullName evidence="2">F-box domain-containing protein</fullName>
    </recommendedName>
</protein>
<dbReference type="InterPro" id="IPR001810">
    <property type="entry name" value="F-box_dom"/>
</dbReference>
<dbReference type="SMART" id="SM00256">
    <property type="entry name" value="FBOX"/>
    <property type="match status" value="1"/>
</dbReference>
<name>A0A9Q1KF38_9CARY</name>
<proteinExistence type="predicted"/>
<dbReference type="Pfam" id="PF07734">
    <property type="entry name" value="FBA_1"/>
    <property type="match status" value="1"/>
</dbReference>
<comment type="caution">
    <text evidence="3">The sequence shown here is derived from an EMBL/GenBank/DDBJ whole genome shotgun (WGS) entry which is preliminary data.</text>
</comment>
<feature type="domain" description="F-box" evidence="2">
    <location>
        <begin position="1"/>
        <end position="45"/>
    </location>
</feature>
<dbReference type="InterPro" id="IPR036047">
    <property type="entry name" value="F-box-like_dom_sf"/>
</dbReference>
<keyword evidence="4" id="KW-1185">Reference proteome</keyword>
<dbReference type="AlphaFoldDB" id="A0A9Q1KF38"/>
<dbReference type="CDD" id="cd22157">
    <property type="entry name" value="F-box_AtFBW1-like"/>
    <property type="match status" value="1"/>
</dbReference>
<dbReference type="PANTHER" id="PTHR31672">
    <property type="entry name" value="BNACNNG10540D PROTEIN"/>
    <property type="match status" value="1"/>
</dbReference>
<feature type="region of interest" description="Disordered" evidence="1">
    <location>
        <begin position="352"/>
        <end position="404"/>
    </location>
</feature>
<organism evidence="3 4">
    <name type="scientific">Carnegiea gigantea</name>
    <dbReference type="NCBI Taxonomy" id="171969"/>
    <lineage>
        <taxon>Eukaryota</taxon>
        <taxon>Viridiplantae</taxon>
        <taxon>Streptophyta</taxon>
        <taxon>Embryophyta</taxon>
        <taxon>Tracheophyta</taxon>
        <taxon>Spermatophyta</taxon>
        <taxon>Magnoliopsida</taxon>
        <taxon>eudicotyledons</taxon>
        <taxon>Gunneridae</taxon>
        <taxon>Pentapetalae</taxon>
        <taxon>Caryophyllales</taxon>
        <taxon>Cactineae</taxon>
        <taxon>Cactaceae</taxon>
        <taxon>Cactoideae</taxon>
        <taxon>Echinocereeae</taxon>
        <taxon>Carnegiea</taxon>
    </lineage>
</organism>
<accession>A0A9Q1KF38</accession>
<dbReference type="NCBIfam" id="TIGR01640">
    <property type="entry name" value="F_box_assoc_1"/>
    <property type="match status" value="1"/>
</dbReference>